<evidence type="ECO:0000313" key="8">
    <source>
        <dbReference type="EMBL" id="QOY86229.1"/>
    </source>
</evidence>
<keyword evidence="5" id="KW-0802">TPR repeat</keyword>
<dbReference type="RefSeq" id="WP_194447898.1">
    <property type="nucleotide sequence ID" value="NZ_CP063849.1"/>
</dbReference>
<evidence type="ECO:0000256" key="5">
    <source>
        <dbReference type="PROSITE-ProRule" id="PRU00339"/>
    </source>
</evidence>
<evidence type="ECO:0000256" key="2">
    <source>
        <dbReference type="ARBA" id="ARBA00022741"/>
    </source>
</evidence>
<feature type="repeat" description="TPR" evidence="5">
    <location>
        <begin position="542"/>
        <end position="575"/>
    </location>
</feature>
<keyword evidence="9" id="KW-1185">Reference proteome</keyword>
<dbReference type="PROSITE" id="PS00108">
    <property type="entry name" value="PROTEIN_KINASE_ST"/>
    <property type="match status" value="1"/>
</dbReference>
<evidence type="ECO:0000256" key="1">
    <source>
        <dbReference type="ARBA" id="ARBA00022679"/>
    </source>
</evidence>
<dbReference type="PANTHER" id="PTHR43289:SF34">
    <property type="entry name" value="SERINE_THREONINE-PROTEIN KINASE YBDM-RELATED"/>
    <property type="match status" value="1"/>
</dbReference>
<dbReference type="InterPro" id="IPR019734">
    <property type="entry name" value="TPR_rpt"/>
</dbReference>
<dbReference type="GO" id="GO:0004674">
    <property type="term" value="F:protein serine/threonine kinase activity"/>
    <property type="evidence" value="ECO:0007669"/>
    <property type="project" value="UniProtKB-KW"/>
</dbReference>
<dbReference type="InterPro" id="IPR008271">
    <property type="entry name" value="Ser/Thr_kinase_AS"/>
</dbReference>
<dbReference type="PROSITE" id="PS50005">
    <property type="entry name" value="TPR"/>
    <property type="match status" value="1"/>
</dbReference>
<dbReference type="SMART" id="SM00028">
    <property type="entry name" value="TPR"/>
    <property type="match status" value="5"/>
</dbReference>
<dbReference type="InterPro" id="IPR000719">
    <property type="entry name" value="Prot_kinase_dom"/>
</dbReference>
<dbReference type="SMART" id="SM00220">
    <property type="entry name" value="S_TKc"/>
    <property type="match status" value="1"/>
</dbReference>
<keyword evidence="1" id="KW-0808">Transferase</keyword>
<feature type="domain" description="Protein kinase" evidence="7">
    <location>
        <begin position="79"/>
        <end position="328"/>
    </location>
</feature>
<dbReference type="InterPro" id="IPR011009">
    <property type="entry name" value="Kinase-like_dom_sf"/>
</dbReference>
<evidence type="ECO:0000256" key="6">
    <source>
        <dbReference type="PROSITE-ProRule" id="PRU10141"/>
    </source>
</evidence>
<dbReference type="SUPFAM" id="SSF56112">
    <property type="entry name" value="Protein kinase-like (PK-like)"/>
    <property type="match status" value="1"/>
</dbReference>
<dbReference type="Gene3D" id="1.10.510.10">
    <property type="entry name" value="Transferase(Phosphotransferase) domain 1"/>
    <property type="match status" value="1"/>
</dbReference>
<gene>
    <name evidence="8" type="ORF">IRI77_25925</name>
</gene>
<dbReference type="EMBL" id="CP063849">
    <property type="protein sequence ID" value="QOY86229.1"/>
    <property type="molecule type" value="Genomic_DNA"/>
</dbReference>
<feature type="binding site" evidence="6">
    <location>
        <position position="110"/>
    </location>
    <ligand>
        <name>ATP</name>
        <dbReference type="ChEBI" id="CHEBI:30616"/>
    </ligand>
</feature>
<dbReference type="Pfam" id="PF00069">
    <property type="entry name" value="Pkinase"/>
    <property type="match status" value="1"/>
</dbReference>
<dbReference type="PANTHER" id="PTHR43289">
    <property type="entry name" value="MITOGEN-ACTIVATED PROTEIN KINASE KINASE KINASE 20-RELATED"/>
    <property type="match status" value="1"/>
</dbReference>
<dbReference type="AlphaFoldDB" id="A0A7S7SIL9"/>
<reference evidence="8 9" key="1">
    <citation type="submission" date="2020-10" db="EMBL/GenBank/DDBJ databases">
        <title>Complete genome sequence of Paludibaculum fermentans P105T, a facultatively anaerobic acidobacterium capable of dissimilatory Fe(III) reduction.</title>
        <authorList>
            <person name="Dedysh S.N."/>
            <person name="Beletsky A.V."/>
            <person name="Kulichevskaya I.S."/>
            <person name="Mardanov A.V."/>
            <person name="Ravin N.V."/>
        </authorList>
    </citation>
    <scope>NUCLEOTIDE SEQUENCE [LARGE SCALE GENOMIC DNA]</scope>
    <source>
        <strain evidence="8 9">P105</strain>
    </source>
</reference>
<dbReference type="Gene3D" id="1.25.40.10">
    <property type="entry name" value="Tetratricopeptide repeat domain"/>
    <property type="match status" value="2"/>
</dbReference>
<dbReference type="InterPro" id="IPR017441">
    <property type="entry name" value="Protein_kinase_ATP_BS"/>
</dbReference>
<organism evidence="8 9">
    <name type="scientific">Paludibaculum fermentans</name>
    <dbReference type="NCBI Taxonomy" id="1473598"/>
    <lineage>
        <taxon>Bacteria</taxon>
        <taxon>Pseudomonadati</taxon>
        <taxon>Acidobacteriota</taxon>
        <taxon>Terriglobia</taxon>
        <taxon>Bryobacterales</taxon>
        <taxon>Bryobacteraceae</taxon>
        <taxon>Paludibaculum</taxon>
    </lineage>
</organism>
<keyword evidence="2 6" id="KW-0547">Nucleotide-binding</keyword>
<dbReference type="PROSITE" id="PS00107">
    <property type="entry name" value="PROTEIN_KINASE_ATP"/>
    <property type="match status" value="1"/>
</dbReference>
<proteinExistence type="predicted"/>
<dbReference type="CDD" id="cd14014">
    <property type="entry name" value="STKc_PknB_like"/>
    <property type="match status" value="1"/>
</dbReference>
<evidence type="ECO:0000256" key="4">
    <source>
        <dbReference type="ARBA" id="ARBA00022840"/>
    </source>
</evidence>
<dbReference type="Pfam" id="PF13374">
    <property type="entry name" value="TPR_10"/>
    <property type="match status" value="2"/>
</dbReference>
<evidence type="ECO:0000259" key="7">
    <source>
        <dbReference type="PROSITE" id="PS50011"/>
    </source>
</evidence>
<dbReference type="Proteomes" id="UP000593892">
    <property type="component" value="Chromosome"/>
</dbReference>
<dbReference type="Gene3D" id="3.30.200.20">
    <property type="entry name" value="Phosphorylase Kinase, domain 1"/>
    <property type="match status" value="1"/>
</dbReference>
<dbReference type="InterPro" id="IPR011990">
    <property type="entry name" value="TPR-like_helical_dom_sf"/>
</dbReference>
<accession>A0A7S7SIL9</accession>
<protein>
    <submittedName>
        <fullName evidence="8">Serine/threonine protein kinase</fullName>
    </submittedName>
</protein>
<sequence length="796" mass="86898">MDNCIITMNRESSWDEVEAIFAAALERPDTEREAFLADRCGADSDTASAVRKLLKARDRMGDFLQAPMLDFRGQLFGAYRAIEEIGRGGMSVVYRGERADGHFEKPTAIKVLLVQATSAPETRILASLEHPHIARLLDAGITAIGFRYLVMELVHGVPLTEYQGAATVAEKLRLFLQACSGVQAAHQALIVHRDLKPANILVTAEGTVKLLDFGIGKVLQPAAEEQTSGPRAYTMDYASPEQILGYPASTTNDVYSLGVLLCELVGGRLPRQLSELPLDEALRRLKDENPPLPLEGDLALIARKAMRAEPAERYESAGALARDVERYLQGQPVEARAATWSYRAGKFVKRHRYAVAGVSLTLVSLGASTAYALRQAELAETRFEQVRSLSRSVLFDLHDAVSPLPGSLAARKQIVDSSLKYLDALASDGSAKEDVQLDVARGYLRLSDIEGKDLGGFSLGRSAEASLHAQKAVEIARRAVAQHGASIQARAVLVDALDFSTTAFLLRGEAEKAIPLAEEGVRQAEHLLAAAPQWVEAQLRLATATKQLANAYQRGGKKEQAVALFRRSIEMRKRLLDDAPNDLHRMQRYGEANNWLAAALFEGKDYAGAEVAVREALRMSEQLASKDRRQYGANLSSDALLLSNLHLRAKRYGEAVELMKRVLAIREEVAAAEPNSVLAAMRVAAAFDRIQNAYRKWGRLPEALEAGETALSRVRKIREIDPANASANQELVYAMVDLALTRKAAGQEQKACELAQEALRFMKTPPKGMSSSVGASVKEAEKIAEKCGGSLARGKR</sequence>
<keyword evidence="8" id="KW-0723">Serine/threonine-protein kinase</keyword>
<dbReference type="GO" id="GO:0005524">
    <property type="term" value="F:ATP binding"/>
    <property type="evidence" value="ECO:0007669"/>
    <property type="project" value="UniProtKB-UniRule"/>
</dbReference>
<evidence type="ECO:0000313" key="9">
    <source>
        <dbReference type="Proteomes" id="UP000593892"/>
    </source>
</evidence>
<name>A0A7S7SIL9_PALFE</name>
<keyword evidence="3 8" id="KW-0418">Kinase</keyword>
<keyword evidence="4 6" id="KW-0067">ATP-binding</keyword>
<dbReference type="PROSITE" id="PS50011">
    <property type="entry name" value="PROTEIN_KINASE_DOM"/>
    <property type="match status" value="1"/>
</dbReference>
<dbReference type="KEGG" id="pfer:IRI77_25925"/>
<evidence type="ECO:0000256" key="3">
    <source>
        <dbReference type="ARBA" id="ARBA00022777"/>
    </source>
</evidence>
<dbReference type="SUPFAM" id="SSF48452">
    <property type="entry name" value="TPR-like"/>
    <property type="match status" value="2"/>
</dbReference>